<evidence type="ECO:0000259" key="3">
    <source>
        <dbReference type="Pfam" id="PF25865"/>
    </source>
</evidence>
<dbReference type="RefSeq" id="WP_156014436.1">
    <property type="nucleotide sequence ID" value="NZ_CP045484.1"/>
</dbReference>
<feature type="domain" description="Gins15 C-terminal" evidence="3">
    <location>
        <begin position="94"/>
        <end position="144"/>
    </location>
</feature>
<evidence type="ECO:0000313" key="7">
    <source>
        <dbReference type="Proteomes" id="UP000582213"/>
    </source>
</evidence>
<evidence type="ECO:0000313" key="4">
    <source>
        <dbReference type="EMBL" id="MBB5252693.1"/>
    </source>
</evidence>
<evidence type="ECO:0000313" key="5">
    <source>
        <dbReference type="EMBL" id="QGR16884.1"/>
    </source>
</evidence>
<dbReference type="EMBL" id="JACHFY010000001">
    <property type="protein sequence ID" value="MBB5252693.1"/>
    <property type="molecule type" value="Genomic_DNA"/>
</dbReference>
<gene>
    <name evidence="5" type="ORF">D1869_06600</name>
    <name evidence="4" type="ORF">HNQ62_000411</name>
</gene>
<feature type="domain" description="Gins15 N-terminal" evidence="2">
    <location>
        <begin position="1"/>
        <end position="74"/>
    </location>
</feature>
<dbReference type="Proteomes" id="UP000427373">
    <property type="component" value="Chromosome"/>
</dbReference>
<protein>
    <submittedName>
        <fullName evidence="5">Uncharacterized protein</fullName>
    </submittedName>
</protein>
<dbReference type="GeneID" id="42800899"/>
<dbReference type="EMBL" id="CP045484">
    <property type="protein sequence ID" value="QGR16884.1"/>
    <property type="molecule type" value="Genomic_DNA"/>
</dbReference>
<dbReference type="InterPro" id="IPR059061">
    <property type="entry name" value="Gins15_N"/>
</dbReference>
<dbReference type="Proteomes" id="UP000582213">
    <property type="component" value="Unassembled WGS sequence"/>
</dbReference>
<feature type="coiled-coil region" evidence="1">
    <location>
        <begin position="20"/>
        <end position="47"/>
    </location>
</feature>
<keyword evidence="1" id="KW-0175">Coiled coil</keyword>
<evidence type="ECO:0000313" key="6">
    <source>
        <dbReference type="Proteomes" id="UP000427373"/>
    </source>
</evidence>
<dbReference type="Pfam" id="PF25864">
    <property type="entry name" value="Gins15_N"/>
    <property type="match status" value="1"/>
</dbReference>
<reference evidence="5 6" key="1">
    <citation type="submission" date="2019-10" db="EMBL/GenBank/DDBJ databases">
        <title>Genome Sequences from Six Type Strain Members of the Archaeal Family Sulfolobaceae: Acidianus ambivalens, Acidianus infernus, Metallosphaera prunae, Stygiolobus azoricus, Sulfolobus metallicus, and Sulfurisphaera ohwakuensis.</title>
        <authorList>
            <person name="Counts J.A."/>
            <person name="Kelly R.M."/>
        </authorList>
    </citation>
    <scope>NUCLEOTIDE SEQUENCE [LARGE SCALE GENOMIC DNA]</scope>
    <source>
        <strain evidence="5 6">TA-1</strain>
    </source>
</reference>
<sequence>MLDEIVLNETLKEEPTEIQLKDLNQLIVQLRKLRRKYNDELHKKEIEIYEELTESLFELRISKLVEGKEIKGFDSDFLQVLNLMKRIYTNFLSGKYYNLEDKILCYVNVKFSMKNKTLHPGDLILLPLRQVLALITLNYITPLEVE</sequence>
<reference evidence="4 7" key="2">
    <citation type="submission" date="2020-08" db="EMBL/GenBank/DDBJ databases">
        <title>Genomic Encyclopedia of Type Strains, Phase IV (KMG-IV): sequencing the most valuable type-strain genomes for metagenomic binning, comparative biology and taxonomic classification.</title>
        <authorList>
            <person name="Goeker M."/>
        </authorList>
    </citation>
    <scope>NUCLEOTIDE SEQUENCE [LARGE SCALE GENOMIC DNA]</scope>
    <source>
        <strain evidence="4 7">DSM 12421</strain>
    </source>
</reference>
<accession>A0A650CGA7</accession>
<dbReference type="AlphaFoldDB" id="A0A650CGA7"/>
<keyword evidence="6" id="KW-1185">Reference proteome</keyword>
<proteinExistence type="predicted"/>
<dbReference type="Pfam" id="PF25865">
    <property type="entry name" value="Gins15_C"/>
    <property type="match status" value="1"/>
</dbReference>
<dbReference type="OrthoDB" id="34038at2157"/>
<dbReference type="KEGG" id="soh:D1869_06600"/>
<evidence type="ECO:0000259" key="2">
    <source>
        <dbReference type="Pfam" id="PF25864"/>
    </source>
</evidence>
<organism evidence="5 6">
    <name type="scientific">Sulfurisphaera ohwakuensis</name>
    <dbReference type="NCBI Taxonomy" id="69656"/>
    <lineage>
        <taxon>Archaea</taxon>
        <taxon>Thermoproteota</taxon>
        <taxon>Thermoprotei</taxon>
        <taxon>Sulfolobales</taxon>
        <taxon>Sulfolobaceae</taxon>
        <taxon>Sulfurisphaera</taxon>
    </lineage>
</organism>
<evidence type="ECO:0000256" key="1">
    <source>
        <dbReference type="SAM" id="Coils"/>
    </source>
</evidence>
<dbReference type="InterPro" id="IPR059062">
    <property type="entry name" value="Gins15_C"/>
</dbReference>
<name>A0A650CGA7_SULOH</name>